<gene>
    <name evidence="2" type="ORF">FYJ79_10820</name>
</gene>
<dbReference type="AlphaFoldDB" id="A0A844FXN2"/>
<evidence type="ECO:0000313" key="2">
    <source>
        <dbReference type="EMBL" id="MST90049.1"/>
    </source>
</evidence>
<dbReference type="EMBL" id="VUNM01000034">
    <property type="protein sequence ID" value="MST90049.1"/>
    <property type="molecule type" value="Genomic_DNA"/>
</dbReference>
<proteinExistence type="inferred from homology"/>
<dbReference type="PANTHER" id="PTHR30344:SF1">
    <property type="entry name" value="6-PHOSPHOGLUCONOLACTONASE"/>
    <property type="match status" value="1"/>
</dbReference>
<protein>
    <submittedName>
        <fullName evidence="2">Lactonase family protein</fullName>
    </submittedName>
</protein>
<organism evidence="2 3">
    <name type="scientific">Sharpea porci</name>
    <dbReference type="NCBI Taxonomy" id="2652286"/>
    <lineage>
        <taxon>Bacteria</taxon>
        <taxon>Bacillati</taxon>
        <taxon>Bacillota</taxon>
        <taxon>Erysipelotrichia</taxon>
        <taxon>Erysipelotrichales</taxon>
        <taxon>Coprobacillaceae</taxon>
        <taxon>Sharpea</taxon>
    </lineage>
</organism>
<dbReference type="InterPro" id="IPR050282">
    <property type="entry name" value="Cycloisomerase_2"/>
</dbReference>
<dbReference type="Pfam" id="PF10282">
    <property type="entry name" value="Lactonase"/>
    <property type="match status" value="1"/>
</dbReference>
<dbReference type="PANTHER" id="PTHR30344">
    <property type="entry name" value="6-PHOSPHOGLUCONOLACTONASE-RELATED"/>
    <property type="match status" value="1"/>
</dbReference>
<reference evidence="2 3" key="1">
    <citation type="submission" date="2019-08" db="EMBL/GenBank/DDBJ databases">
        <title>In-depth cultivation of the pig gut microbiome towards novel bacterial diversity and tailored functional studies.</title>
        <authorList>
            <person name="Wylensek D."/>
            <person name="Hitch T.C.A."/>
            <person name="Clavel T."/>
        </authorList>
    </citation>
    <scope>NUCLEOTIDE SEQUENCE [LARGE SCALE GENOMIC DNA]</scope>
    <source>
        <strain evidence="2 3">CA-Schmier-601-WT-3</strain>
    </source>
</reference>
<comment type="similarity">
    <text evidence="1">Belongs to the cycloisomerase 2 family.</text>
</comment>
<keyword evidence="3" id="KW-1185">Reference proteome</keyword>
<dbReference type="GO" id="GO:0017057">
    <property type="term" value="F:6-phosphogluconolactonase activity"/>
    <property type="evidence" value="ECO:0007669"/>
    <property type="project" value="TreeGrafter"/>
</dbReference>
<dbReference type="GO" id="GO:0005829">
    <property type="term" value="C:cytosol"/>
    <property type="evidence" value="ECO:0007669"/>
    <property type="project" value="TreeGrafter"/>
</dbReference>
<name>A0A844FXN2_9FIRM</name>
<dbReference type="InterPro" id="IPR015943">
    <property type="entry name" value="WD40/YVTN_repeat-like_dom_sf"/>
</dbReference>
<evidence type="ECO:0000313" key="3">
    <source>
        <dbReference type="Proteomes" id="UP000442619"/>
    </source>
</evidence>
<accession>A0A844FXN2</accession>
<dbReference type="InterPro" id="IPR011048">
    <property type="entry name" value="Haem_d1_sf"/>
</dbReference>
<dbReference type="InterPro" id="IPR019405">
    <property type="entry name" value="Lactonase_7-beta_prop"/>
</dbReference>
<sequence>MEVSNVNETFYVASYGKGDKRGVYIVRMDKETLHLELLQHILTPDFPSYMITTPHTLYLSYKNARSTNDGGGLGSFSIEGDQLVLNNNYSSSGRSYTHLCISDDHKYIFAANYHIGATAAYALDHGRIDHKIIAVRHTGLGPDLLKRQTGPHVHNVGFTPDGRFLYAVDLGADKIVMYRYQDGGKLVEDTEYTVNVQPGSGPRHLIFSQDGRYAYLSCEIANTVMVFKYVDGRLLMIQNVSTLPHHFKGFSAAAAIRMTSTGDHLFVSNRGHDSIAMYRVNKDNGKISLLYMVHCASEPRDFNILDDQYLIVGCQKENKLQVMTFDEENEKLLLSDQELEIPEPVCITFKKA</sequence>
<comment type="caution">
    <text evidence="2">The sequence shown here is derived from an EMBL/GenBank/DDBJ whole genome shotgun (WGS) entry which is preliminary data.</text>
</comment>
<dbReference type="SUPFAM" id="SSF51004">
    <property type="entry name" value="C-terminal (heme d1) domain of cytochrome cd1-nitrite reductase"/>
    <property type="match status" value="1"/>
</dbReference>
<evidence type="ECO:0000256" key="1">
    <source>
        <dbReference type="ARBA" id="ARBA00005564"/>
    </source>
</evidence>
<dbReference type="Proteomes" id="UP000442619">
    <property type="component" value="Unassembled WGS sequence"/>
</dbReference>
<dbReference type="Gene3D" id="2.130.10.10">
    <property type="entry name" value="YVTN repeat-like/Quinoprotein amine dehydrogenase"/>
    <property type="match status" value="1"/>
</dbReference>